<keyword evidence="4 8" id="KW-1133">Transmembrane helix</keyword>
<dbReference type="WBParaSite" id="nRc.2.0.1.t25329-RA">
    <property type="protein sequence ID" value="nRc.2.0.1.t25329-RA"/>
    <property type="gene ID" value="nRc.2.0.1.g25329"/>
</dbReference>
<dbReference type="GO" id="GO:0000139">
    <property type="term" value="C:Golgi membrane"/>
    <property type="evidence" value="ECO:0007669"/>
    <property type="project" value="UniProtKB-SubCell"/>
</dbReference>
<dbReference type="InterPro" id="IPR045891">
    <property type="entry name" value="ZIP9"/>
</dbReference>
<evidence type="ECO:0000256" key="4">
    <source>
        <dbReference type="ARBA" id="ARBA00022989"/>
    </source>
</evidence>
<dbReference type="InterPro" id="IPR003689">
    <property type="entry name" value="ZIP"/>
</dbReference>
<name>A0A915JGA8_ROMCU</name>
<feature type="transmembrane region" description="Helical" evidence="8">
    <location>
        <begin position="222"/>
        <end position="242"/>
    </location>
</feature>
<comment type="subcellular location">
    <subcellularLocation>
        <location evidence="1">Endomembrane system</location>
        <topology evidence="1">Multi-pass membrane protein</topology>
    </subcellularLocation>
    <subcellularLocation>
        <location evidence="2">Golgi apparatus membrane</location>
    </subcellularLocation>
</comment>
<feature type="compositionally biased region" description="Polar residues" evidence="7">
    <location>
        <begin position="110"/>
        <end position="119"/>
    </location>
</feature>
<feature type="transmembrane region" description="Helical" evidence="8">
    <location>
        <begin position="254"/>
        <end position="276"/>
    </location>
</feature>
<evidence type="ECO:0000256" key="1">
    <source>
        <dbReference type="ARBA" id="ARBA00004127"/>
    </source>
</evidence>
<organism evidence="9 10">
    <name type="scientific">Romanomermis culicivorax</name>
    <name type="common">Nematode worm</name>
    <dbReference type="NCBI Taxonomy" id="13658"/>
    <lineage>
        <taxon>Eukaryota</taxon>
        <taxon>Metazoa</taxon>
        <taxon>Ecdysozoa</taxon>
        <taxon>Nematoda</taxon>
        <taxon>Enoplea</taxon>
        <taxon>Dorylaimia</taxon>
        <taxon>Mermithida</taxon>
        <taxon>Mermithoidea</taxon>
        <taxon>Mermithidae</taxon>
        <taxon>Romanomermis</taxon>
    </lineage>
</organism>
<dbReference type="GO" id="GO:0046873">
    <property type="term" value="F:metal ion transmembrane transporter activity"/>
    <property type="evidence" value="ECO:0007669"/>
    <property type="project" value="InterPro"/>
</dbReference>
<keyword evidence="9" id="KW-1185">Reference proteome</keyword>
<proteinExistence type="predicted"/>
<evidence type="ECO:0000256" key="2">
    <source>
        <dbReference type="ARBA" id="ARBA00004394"/>
    </source>
</evidence>
<feature type="transmembrane region" description="Helical" evidence="8">
    <location>
        <begin position="6"/>
        <end position="28"/>
    </location>
</feature>
<evidence type="ECO:0000313" key="10">
    <source>
        <dbReference type="WBParaSite" id="nRc.2.0.1.t25329-RA"/>
    </source>
</evidence>
<feature type="transmembrane region" description="Helical" evidence="8">
    <location>
        <begin position="319"/>
        <end position="342"/>
    </location>
</feature>
<keyword evidence="5" id="KW-0333">Golgi apparatus</keyword>
<dbReference type="GO" id="GO:0006829">
    <property type="term" value="P:zinc ion transport"/>
    <property type="evidence" value="ECO:0007669"/>
    <property type="project" value="InterPro"/>
</dbReference>
<feature type="transmembrane region" description="Helical" evidence="8">
    <location>
        <begin position="363"/>
        <end position="382"/>
    </location>
</feature>
<sequence length="385" mass="41161">MDDLTVLFWLSVAMFIGSYVAGILPLIVSFSESKLRLVTIVGAGLLVGTALAVIIPEGVQSIYTAQSKSAETHHTKSLVAQTPVTTIRNAILTRIEKDSPPGENHRIPNLTENSGQSGDNIRHHHHNRVNLADSVKSNRIKREAKAKSEIDRIENIDLRHDHETDKHEHAHIGEEIHIDVHNAVGLALVAGFVLMLLVDQLAQGRMTQVDTQSGIIMQQPRYKITATIGLVVHAAADGVALGAASGSSHADVQFVVFLAIMLHKAPASFGLVTFLLHEGLDRARVKRHLLIFALSAPVAALVTYIFIAKGGPTSLTSLHSTGVLLLFSAGTFLYVATVHVLPEITSSNSGHSHGGGGYSGLKINELLALVVGAILPTVLTVGHSH</sequence>
<evidence type="ECO:0000313" key="9">
    <source>
        <dbReference type="Proteomes" id="UP000887565"/>
    </source>
</evidence>
<dbReference type="PANTHER" id="PTHR16133:SF0">
    <property type="entry name" value="ZINC_IRON REGULATED TRANSPORTER-RELATED PROTEIN 102B, ISOFORM E"/>
    <property type="match status" value="1"/>
</dbReference>
<reference evidence="10" key="1">
    <citation type="submission" date="2022-11" db="UniProtKB">
        <authorList>
            <consortium name="WormBaseParasite"/>
        </authorList>
    </citation>
    <scope>IDENTIFICATION</scope>
</reference>
<dbReference type="PANTHER" id="PTHR16133">
    <property type="entry name" value="SOLUTE CARRIER FAMILY 39 ZINC TRANSPORTER , MEMBER 9-RELATED"/>
    <property type="match status" value="1"/>
</dbReference>
<evidence type="ECO:0000256" key="5">
    <source>
        <dbReference type="ARBA" id="ARBA00023034"/>
    </source>
</evidence>
<evidence type="ECO:0000256" key="3">
    <source>
        <dbReference type="ARBA" id="ARBA00022692"/>
    </source>
</evidence>
<feature type="compositionally biased region" description="Basic and acidic residues" evidence="7">
    <location>
        <begin position="97"/>
        <end position="106"/>
    </location>
</feature>
<dbReference type="AlphaFoldDB" id="A0A915JGA8"/>
<feature type="region of interest" description="Disordered" evidence="7">
    <location>
        <begin position="97"/>
        <end position="123"/>
    </location>
</feature>
<keyword evidence="6 8" id="KW-0472">Membrane</keyword>
<keyword evidence="3 8" id="KW-0812">Transmembrane</keyword>
<protein>
    <submittedName>
        <fullName evidence="10">Uncharacterized protein</fullName>
    </submittedName>
</protein>
<feature type="transmembrane region" description="Helical" evidence="8">
    <location>
        <begin position="288"/>
        <end position="307"/>
    </location>
</feature>
<feature type="transmembrane region" description="Helical" evidence="8">
    <location>
        <begin position="35"/>
        <end position="55"/>
    </location>
</feature>
<dbReference type="Pfam" id="PF02535">
    <property type="entry name" value="Zip"/>
    <property type="match status" value="1"/>
</dbReference>
<dbReference type="OMA" id="DDFPSIC"/>
<evidence type="ECO:0000256" key="7">
    <source>
        <dbReference type="SAM" id="MobiDB-lite"/>
    </source>
</evidence>
<evidence type="ECO:0000256" key="6">
    <source>
        <dbReference type="ARBA" id="ARBA00023136"/>
    </source>
</evidence>
<evidence type="ECO:0000256" key="8">
    <source>
        <dbReference type="SAM" id="Phobius"/>
    </source>
</evidence>
<accession>A0A915JGA8</accession>
<dbReference type="Proteomes" id="UP000887565">
    <property type="component" value="Unplaced"/>
</dbReference>